<dbReference type="SUPFAM" id="SSF52113">
    <property type="entry name" value="BRCT domain"/>
    <property type="match status" value="1"/>
</dbReference>
<dbReference type="InterPro" id="IPR001357">
    <property type="entry name" value="BRCT_dom"/>
</dbReference>
<keyword evidence="4" id="KW-1185">Reference proteome</keyword>
<name>A0A2V5J061_9EURO</name>
<dbReference type="Proteomes" id="UP000248817">
    <property type="component" value="Unassembled WGS sequence"/>
</dbReference>
<dbReference type="Gene3D" id="3.40.50.10190">
    <property type="entry name" value="BRCT domain"/>
    <property type="match status" value="1"/>
</dbReference>
<gene>
    <name evidence="3" type="ORF">BP00DRAFT_466249</name>
</gene>
<evidence type="ECO:0000256" key="1">
    <source>
        <dbReference type="SAM" id="MobiDB-lite"/>
    </source>
</evidence>
<sequence>MPPPPPPPTKSTKPTFNPNPQPRARFFDVFNSASTGHQVADGGGARGREWRITRQEKLARQFGSRDGDCTSSPALTSAAAVEGMGDGSGEEEEEAGRGEWVFAATAAHSDSVCSGNNNRNNSNYSNNIGAGSQLFAAQQHPQLRSSHNGSRQGHLGARASSSTTSTGQMDIRNMFGGQVRKRGYPGGVSDGSGGGVASGAIGMKKAKVQTGCSPDWATEIAPPAAAAVMTTTATEGAVSAPAPITTPFKSHPTPTPTPTPSIISTTTTTIKNPALQTLPPPTSATTPSTSCDTVPPALHTAPMNNKKIFTSLTIHINGQTTPLISDHALKRLLVSQGATLSLSLSRKITHVIIGVPNAGPGNGGAGGGLAATKIQKELQRGGWKGVKIVRVEW</sequence>
<feature type="region of interest" description="Disordered" evidence="1">
    <location>
        <begin position="1"/>
        <end position="24"/>
    </location>
</feature>
<dbReference type="AlphaFoldDB" id="A0A2V5J061"/>
<dbReference type="Pfam" id="PF00533">
    <property type="entry name" value="BRCT"/>
    <property type="match status" value="1"/>
</dbReference>
<feature type="region of interest" description="Disordered" evidence="1">
    <location>
        <begin position="138"/>
        <end position="168"/>
    </location>
</feature>
<accession>A0A2V5J061</accession>
<evidence type="ECO:0000313" key="3">
    <source>
        <dbReference type="EMBL" id="PYI26386.1"/>
    </source>
</evidence>
<dbReference type="EMBL" id="KZ825599">
    <property type="protein sequence ID" value="PYI26386.1"/>
    <property type="molecule type" value="Genomic_DNA"/>
</dbReference>
<evidence type="ECO:0000313" key="4">
    <source>
        <dbReference type="Proteomes" id="UP000248817"/>
    </source>
</evidence>
<feature type="compositionally biased region" description="Polar residues" evidence="1">
    <location>
        <begin position="138"/>
        <end position="151"/>
    </location>
</feature>
<feature type="compositionally biased region" description="Low complexity" evidence="1">
    <location>
        <begin position="272"/>
        <end position="290"/>
    </location>
</feature>
<feature type="domain" description="BRCT" evidence="2">
    <location>
        <begin position="304"/>
        <end position="393"/>
    </location>
</feature>
<protein>
    <recommendedName>
        <fullName evidence="2">BRCT domain-containing protein</fullName>
    </recommendedName>
</protein>
<organism evidence="3 4">
    <name type="scientific">Aspergillus indologenus CBS 114.80</name>
    <dbReference type="NCBI Taxonomy" id="1450541"/>
    <lineage>
        <taxon>Eukaryota</taxon>
        <taxon>Fungi</taxon>
        <taxon>Dikarya</taxon>
        <taxon>Ascomycota</taxon>
        <taxon>Pezizomycotina</taxon>
        <taxon>Eurotiomycetes</taxon>
        <taxon>Eurotiomycetidae</taxon>
        <taxon>Eurotiales</taxon>
        <taxon>Aspergillaceae</taxon>
        <taxon>Aspergillus</taxon>
        <taxon>Aspergillus subgen. Circumdati</taxon>
    </lineage>
</organism>
<feature type="region of interest" description="Disordered" evidence="1">
    <location>
        <begin position="272"/>
        <end position="292"/>
    </location>
</feature>
<dbReference type="PROSITE" id="PS50172">
    <property type="entry name" value="BRCT"/>
    <property type="match status" value="1"/>
</dbReference>
<proteinExistence type="predicted"/>
<reference evidence="3 4" key="1">
    <citation type="submission" date="2018-02" db="EMBL/GenBank/DDBJ databases">
        <title>The genomes of Aspergillus section Nigri reveals drivers in fungal speciation.</title>
        <authorList>
            <consortium name="DOE Joint Genome Institute"/>
            <person name="Vesth T.C."/>
            <person name="Nybo J."/>
            <person name="Theobald S."/>
            <person name="Brandl J."/>
            <person name="Frisvad J.C."/>
            <person name="Nielsen K.F."/>
            <person name="Lyhne E.K."/>
            <person name="Kogle M.E."/>
            <person name="Kuo A."/>
            <person name="Riley R."/>
            <person name="Clum A."/>
            <person name="Nolan M."/>
            <person name="Lipzen A."/>
            <person name="Salamov A."/>
            <person name="Henrissat B."/>
            <person name="Wiebenga A."/>
            <person name="De vries R.P."/>
            <person name="Grigoriev I.V."/>
            <person name="Mortensen U.H."/>
            <person name="Andersen M.R."/>
            <person name="Baker S.E."/>
        </authorList>
    </citation>
    <scope>NUCLEOTIDE SEQUENCE [LARGE SCALE GENOMIC DNA]</scope>
    <source>
        <strain evidence="3 4">CBS 114.80</strain>
    </source>
</reference>
<evidence type="ECO:0000259" key="2">
    <source>
        <dbReference type="PROSITE" id="PS50172"/>
    </source>
</evidence>
<dbReference type="InterPro" id="IPR036420">
    <property type="entry name" value="BRCT_dom_sf"/>
</dbReference>